<evidence type="ECO:0000313" key="3">
    <source>
        <dbReference type="Proteomes" id="UP001202479"/>
    </source>
</evidence>
<accession>A0AAI9WZN4</accession>
<feature type="compositionally biased region" description="Polar residues" evidence="1">
    <location>
        <begin position="340"/>
        <end position="356"/>
    </location>
</feature>
<feature type="region of interest" description="Disordered" evidence="1">
    <location>
        <begin position="243"/>
        <end position="395"/>
    </location>
</feature>
<proteinExistence type="predicted"/>
<evidence type="ECO:0000256" key="1">
    <source>
        <dbReference type="SAM" id="MobiDB-lite"/>
    </source>
</evidence>
<organism evidence="2 3">
    <name type="scientific">Candida oxycetoniae</name>
    <dbReference type="NCBI Taxonomy" id="497107"/>
    <lineage>
        <taxon>Eukaryota</taxon>
        <taxon>Fungi</taxon>
        <taxon>Dikarya</taxon>
        <taxon>Ascomycota</taxon>
        <taxon>Saccharomycotina</taxon>
        <taxon>Pichiomycetes</taxon>
        <taxon>Debaryomycetaceae</taxon>
        <taxon>Candida/Lodderomyces clade</taxon>
        <taxon>Candida</taxon>
    </lineage>
</organism>
<sequence>MMLVLVLAQKQPDSKNSQDQIDDNNVILKKASDATLYSMENNWFNDDNITKLPYTYSTNTIPQSQSHQSNMSKKSHDASIMNLDEHLDELCDKSHNKQKLRKQRWKSINEEKQFLSNIDESLLPPVLKSNYKNNTSQECYKNTTLQECYKNTLQECYEDKTMSGLEQITGYQLRSQSQWDLEEYNKVKQVSGYVVTPGMHRLVSDSNLLMSHAKDITEDLLPMKEPPIDNIDDLSELSIIHPSYSNRNDGVPPSLQPSYSMQNDGVPPSLQPSYSVQNDGVLPSLHPSYSMQNDGVPPSLHPSYSMQNDGVPPSLHPSYSMQNDGVPPSLHTFRKPSDDSIVSTLPSQNDNNQEINRLQLEPQTPPQSSQQESIKKEESPLRRFLKESKSSPRRIFRSSTTHFSHSNHNHSHSHSHNHSNSIISNSFSFKSSSISKPSSPKRLKSLLGIHKHSLSVPNFAVATNIPNLQSSDATLGNFKSSSPSPQHTIYHSVYSLNRIEPIDLWDTHTMNYDYNRDNHLQKMTTTNHHHHHHHHLINDELDYYQPEYYQPSFNAEESGESSTRISSLPSQVIGEYDKEKWRTIKTLNEGGM</sequence>
<keyword evidence="3" id="KW-1185">Reference proteome</keyword>
<reference evidence="2" key="1">
    <citation type="journal article" date="2022" name="DNA Res.">
        <title>Genome analysis of five recently described species of the CUG-Ser clade uncovers Candida theae as a new hybrid lineage with pathogenic potential in the Candida parapsilosis species complex.</title>
        <authorList>
            <person name="Mixao V."/>
            <person name="Del Olmo V."/>
            <person name="Hegedusova E."/>
            <person name="Saus E."/>
            <person name="Pryszcz L."/>
            <person name="Cillingova A."/>
            <person name="Nosek J."/>
            <person name="Gabaldon T."/>
        </authorList>
    </citation>
    <scope>NUCLEOTIDE SEQUENCE</scope>
    <source>
        <strain evidence="2">CBS 10844</strain>
    </source>
</reference>
<dbReference type="Proteomes" id="UP001202479">
    <property type="component" value="Unassembled WGS sequence"/>
</dbReference>
<dbReference type="AlphaFoldDB" id="A0AAI9WZN4"/>
<dbReference type="RefSeq" id="XP_049182341.1">
    <property type="nucleotide sequence ID" value="XM_049326669.1"/>
</dbReference>
<feature type="compositionally biased region" description="Low complexity" evidence="1">
    <location>
        <begin position="358"/>
        <end position="372"/>
    </location>
</feature>
<feature type="compositionally biased region" description="Basic and acidic residues" evidence="1">
    <location>
        <begin position="373"/>
        <end position="390"/>
    </location>
</feature>
<name>A0AAI9WZN4_9ASCO</name>
<comment type="caution">
    <text evidence="2">The sequence shown here is derived from an EMBL/GenBank/DDBJ whole genome shotgun (WGS) entry which is preliminary data.</text>
</comment>
<evidence type="ECO:0000313" key="2">
    <source>
        <dbReference type="EMBL" id="KAI3406596.2"/>
    </source>
</evidence>
<dbReference type="GeneID" id="73378345"/>
<protein>
    <submittedName>
        <fullName evidence="2">Uncharacterized protein</fullName>
    </submittedName>
</protein>
<gene>
    <name evidence="2" type="ORF">KGF56_000728</name>
</gene>
<dbReference type="EMBL" id="JAHUZD010000023">
    <property type="protein sequence ID" value="KAI3406596.2"/>
    <property type="molecule type" value="Genomic_DNA"/>
</dbReference>